<comment type="similarity">
    <text evidence="5 18">Belongs to the CDS family.</text>
</comment>
<evidence type="ECO:0000256" key="7">
    <source>
        <dbReference type="ARBA" id="ARBA00019373"/>
    </source>
</evidence>
<feature type="transmembrane region" description="Helical" evidence="19">
    <location>
        <begin position="56"/>
        <end position="73"/>
    </location>
</feature>
<organism evidence="20 21">
    <name type="scientific">Sedimenticola thiotaurini</name>
    <dbReference type="NCBI Taxonomy" id="1543721"/>
    <lineage>
        <taxon>Bacteria</taxon>
        <taxon>Pseudomonadati</taxon>
        <taxon>Pseudomonadota</taxon>
        <taxon>Gammaproteobacteria</taxon>
        <taxon>Chromatiales</taxon>
        <taxon>Sedimenticolaceae</taxon>
        <taxon>Sedimenticola</taxon>
    </lineage>
</organism>
<feature type="transmembrane region" description="Helical" evidence="19">
    <location>
        <begin position="180"/>
        <end position="198"/>
    </location>
</feature>
<comment type="pathway">
    <text evidence="4">Lipid metabolism.</text>
</comment>
<keyword evidence="11 18" id="KW-0812">Transmembrane</keyword>
<evidence type="ECO:0000256" key="9">
    <source>
        <dbReference type="ARBA" id="ARBA00022516"/>
    </source>
</evidence>
<evidence type="ECO:0000256" key="17">
    <source>
        <dbReference type="ARBA" id="ARBA00023264"/>
    </source>
</evidence>
<dbReference type="EC" id="2.7.7.41" evidence="6 18"/>
<evidence type="ECO:0000256" key="5">
    <source>
        <dbReference type="ARBA" id="ARBA00010185"/>
    </source>
</evidence>
<keyword evidence="8" id="KW-1003">Cell membrane</keyword>
<accession>A0A558CRG1</accession>
<evidence type="ECO:0000256" key="8">
    <source>
        <dbReference type="ARBA" id="ARBA00022475"/>
    </source>
</evidence>
<protein>
    <recommendedName>
        <fullName evidence="7 18">Phosphatidate cytidylyltransferase</fullName>
        <ecNumber evidence="6 18">2.7.7.41</ecNumber>
    </recommendedName>
</protein>
<dbReference type="GO" id="GO:0005886">
    <property type="term" value="C:plasma membrane"/>
    <property type="evidence" value="ECO:0007669"/>
    <property type="project" value="UniProtKB-SubCell"/>
</dbReference>
<evidence type="ECO:0000313" key="21">
    <source>
        <dbReference type="Proteomes" id="UP000317355"/>
    </source>
</evidence>
<dbReference type="PANTHER" id="PTHR46382:SF1">
    <property type="entry name" value="PHOSPHATIDATE CYTIDYLYLTRANSFERASE"/>
    <property type="match status" value="1"/>
</dbReference>
<dbReference type="GO" id="GO:0004605">
    <property type="term" value="F:phosphatidate cytidylyltransferase activity"/>
    <property type="evidence" value="ECO:0007669"/>
    <property type="project" value="UniProtKB-EC"/>
</dbReference>
<dbReference type="Proteomes" id="UP000317355">
    <property type="component" value="Unassembled WGS sequence"/>
</dbReference>
<comment type="caution">
    <text evidence="20">The sequence shown here is derived from an EMBL/GenBank/DDBJ whole genome shotgun (WGS) entry which is preliminary data.</text>
</comment>
<evidence type="ECO:0000256" key="6">
    <source>
        <dbReference type="ARBA" id="ARBA00012487"/>
    </source>
</evidence>
<name>A0A558CRG1_9GAMM</name>
<evidence type="ECO:0000256" key="16">
    <source>
        <dbReference type="ARBA" id="ARBA00023209"/>
    </source>
</evidence>
<evidence type="ECO:0000256" key="13">
    <source>
        <dbReference type="ARBA" id="ARBA00022989"/>
    </source>
</evidence>
<keyword evidence="15 19" id="KW-0472">Membrane</keyword>
<evidence type="ECO:0000256" key="18">
    <source>
        <dbReference type="RuleBase" id="RU003938"/>
    </source>
</evidence>
<keyword evidence="16" id="KW-0594">Phospholipid biosynthesis</keyword>
<comment type="pathway">
    <text evidence="3 18">Phospholipid metabolism; CDP-diacylglycerol biosynthesis; CDP-diacylglycerol from sn-glycerol 3-phosphate: step 3/3.</text>
</comment>
<reference evidence="20 21" key="1">
    <citation type="submission" date="2019-07" db="EMBL/GenBank/DDBJ databases">
        <title>The pathways for chlorine oxyanion respiration interact through the shared metabolite chlorate.</title>
        <authorList>
            <person name="Barnum T.P."/>
            <person name="Cheng Y."/>
            <person name="Hill K.A."/>
            <person name="Lucas L.N."/>
            <person name="Carlson H.K."/>
            <person name="Coates J.D."/>
        </authorList>
    </citation>
    <scope>NUCLEOTIDE SEQUENCE [LARGE SCALE GENOMIC DNA]</scope>
    <source>
        <strain evidence="20">BK-3</strain>
    </source>
</reference>
<evidence type="ECO:0000256" key="1">
    <source>
        <dbReference type="ARBA" id="ARBA00001698"/>
    </source>
</evidence>
<evidence type="ECO:0000256" key="4">
    <source>
        <dbReference type="ARBA" id="ARBA00005189"/>
    </source>
</evidence>
<feature type="transmembrane region" description="Helical" evidence="19">
    <location>
        <begin position="79"/>
        <end position="102"/>
    </location>
</feature>
<evidence type="ECO:0000256" key="11">
    <source>
        <dbReference type="ARBA" id="ARBA00022692"/>
    </source>
</evidence>
<dbReference type="AlphaFoldDB" id="A0A558CRG1"/>
<keyword evidence="13 19" id="KW-1133">Transmembrane helix</keyword>
<dbReference type="Pfam" id="PF01148">
    <property type="entry name" value="CTP_transf_1"/>
    <property type="match status" value="1"/>
</dbReference>
<feature type="transmembrane region" description="Helical" evidence="19">
    <location>
        <begin position="28"/>
        <end position="44"/>
    </location>
</feature>
<dbReference type="UniPathway" id="UPA00557">
    <property type="reaction ID" value="UER00614"/>
</dbReference>
<keyword evidence="12 18" id="KW-0548">Nucleotidyltransferase</keyword>
<dbReference type="InterPro" id="IPR000374">
    <property type="entry name" value="PC_trans"/>
</dbReference>
<evidence type="ECO:0000256" key="19">
    <source>
        <dbReference type="SAM" id="Phobius"/>
    </source>
</evidence>
<evidence type="ECO:0000313" key="20">
    <source>
        <dbReference type="EMBL" id="TVT51336.1"/>
    </source>
</evidence>
<evidence type="ECO:0000256" key="14">
    <source>
        <dbReference type="ARBA" id="ARBA00023098"/>
    </source>
</evidence>
<keyword evidence="14" id="KW-0443">Lipid metabolism</keyword>
<dbReference type="GO" id="GO:0016024">
    <property type="term" value="P:CDP-diacylglycerol biosynthetic process"/>
    <property type="evidence" value="ECO:0007669"/>
    <property type="project" value="UniProtKB-UniPathway"/>
</dbReference>
<feature type="transmembrane region" description="Helical" evidence="19">
    <location>
        <begin position="204"/>
        <end position="225"/>
    </location>
</feature>
<dbReference type="EMBL" id="VMRY01000096">
    <property type="protein sequence ID" value="TVT51336.1"/>
    <property type="molecule type" value="Genomic_DNA"/>
</dbReference>
<feature type="transmembrane region" description="Helical" evidence="19">
    <location>
        <begin position="114"/>
        <end position="134"/>
    </location>
</feature>
<comment type="subcellular location">
    <subcellularLocation>
        <location evidence="2">Cell membrane</location>
        <topology evidence="2">Multi-pass membrane protein</topology>
    </subcellularLocation>
</comment>
<proteinExistence type="inferred from homology"/>
<keyword evidence="9" id="KW-0444">Lipid biosynthesis</keyword>
<gene>
    <name evidence="20" type="ORF">FHK82_15990</name>
</gene>
<feature type="transmembrane region" description="Helical" evidence="19">
    <location>
        <begin position="140"/>
        <end position="159"/>
    </location>
</feature>
<evidence type="ECO:0000256" key="10">
    <source>
        <dbReference type="ARBA" id="ARBA00022679"/>
    </source>
</evidence>
<evidence type="ECO:0000256" key="2">
    <source>
        <dbReference type="ARBA" id="ARBA00004651"/>
    </source>
</evidence>
<evidence type="ECO:0000256" key="15">
    <source>
        <dbReference type="ARBA" id="ARBA00023136"/>
    </source>
</evidence>
<dbReference type="PANTHER" id="PTHR46382">
    <property type="entry name" value="PHOSPHATIDATE CYTIDYLYLTRANSFERASE"/>
    <property type="match status" value="1"/>
</dbReference>
<keyword evidence="17" id="KW-1208">Phospholipid metabolism</keyword>
<evidence type="ECO:0000256" key="3">
    <source>
        <dbReference type="ARBA" id="ARBA00005119"/>
    </source>
</evidence>
<comment type="catalytic activity">
    <reaction evidence="1 18">
        <text>a 1,2-diacyl-sn-glycero-3-phosphate + CTP + H(+) = a CDP-1,2-diacyl-sn-glycerol + diphosphate</text>
        <dbReference type="Rhea" id="RHEA:16229"/>
        <dbReference type="ChEBI" id="CHEBI:15378"/>
        <dbReference type="ChEBI" id="CHEBI:33019"/>
        <dbReference type="ChEBI" id="CHEBI:37563"/>
        <dbReference type="ChEBI" id="CHEBI:58332"/>
        <dbReference type="ChEBI" id="CHEBI:58608"/>
        <dbReference type="EC" id="2.7.7.41"/>
    </reaction>
</comment>
<keyword evidence="10 18" id="KW-0808">Transferase</keyword>
<evidence type="ECO:0000256" key="12">
    <source>
        <dbReference type="ARBA" id="ARBA00022695"/>
    </source>
</evidence>
<dbReference type="PROSITE" id="PS01315">
    <property type="entry name" value="CDS"/>
    <property type="match status" value="1"/>
</dbReference>
<sequence length="273" mass="29464">MLFHRILTALVLLPLVIAGVLYLPTDGFALVMGVIILIGAHEWLRLASLVKLSEIVLFFVLIIAGLLCCYWMLQYQGVGLSLFSLVTVGWLVITGLIIQYNPETSPVPGKRTKVALGLFVLLPTWAALVFLHGYGEQGPALVLFAMSLSWVADTGAYFVGRQWGRVKLAPTISPKKTREGVYGALLAVGLWSSLLIWLRPETGSVFQVVLLCLIVCLVSVIGDLFESLLKRQAGIKDSGHLLPGHGGILDRIDSLTAVAPVFMFGLLLLGGGA</sequence>